<feature type="binding site" description="axial binding residue" evidence="9">
    <location>
        <position position="497"/>
    </location>
    <ligand>
        <name>heme</name>
        <dbReference type="ChEBI" id="CHEBI:30413"/>
    </ligand>
    <ligandPart>
        <name>Fe</name>
        <dbReference type="ChEBI" id="CHEBI:18248"/>
    </ligandPart>
</feature>
<evidence type="ECO:0000256" key="4">
    <source>
        <dbReference type="ARBA" id="ARBA00022617"/>
    </source>
</evidence>
<evidence type="ECO:0000256" key="6">
    <source>
        <dbReference type="ARBA" id="ARBA00023002"/>
    </source>
</evidence>
<dbReference type="Pfam" id="PF00067">
    <property type="entry name" value="p450"/>
    <property type="match status" value="1"/>
</dbReference>
<evidence type="ECO:0000256" key="1">
    <source>
        <dbReference type="ARBA" id="ARBA00001971"/>
    </source>
</evidence>
<comment type="pathway">
    <text evidence="2">Secondary metabolite biosynthesis.</text>
</comment>
<dbReference type="InterPro" id="IPR050121">
    <property type="entry name" value="Cytochrome_P450_monoxygenase"/>
</dbReference>
<dbReference type="InterPro" id="IPR001128">
    <property type="entry name" value="Cyt_P450"/>
</dbReference>
<dbReference type="AlphaFoldDB" id="A0A8H7HXR9"/>
<dbReference type="PANTHER" id="PTHR24305">
    <property type="entry name" value="CYTOCHROME P450"/>
    <property type="match status" value="1"/>
</dbReference>
<evidence type="ECO:0000313" key="11">
    <source>
        <dbReference type="EMBL" id="KAF8712373.1"/>
    </source>
</evidence>
<dbReference type="InterPro" id="IPR017972">
    <property type="entry name" value="Cyt_P450_CS"/>
</dbReference>
<dbReference type="GO" id="GO:0004497">
    <property type="term" value="F:monooxygenase activity"/>
    <property type="evidence" value="ECO:0007669"/>
    <property type="project" value="UniProtKB-KW"/>
</dbReference>
<evidence type="ECO:0000256" key="8">
    <source>
        <dbReference type="ARBA" id="ARBA00023033"/>
    </source>
</evidence>
<dbReference type="InterPro" id="IPR036396">
    <property type="entry name" value="Cyt_P450_sf"/>
</dbReference>
<dbReference type="GO" id="GO:0020037">
    <property type="term" value="F:heme binding"/>
    <property type="evidence" value="ECO:0007669"/>
    <property type="project" value="InterPro"/>
</dbReference>
<comment type="cofactor">
    <cofactor evidence="1 9">
        <name>heme</name>
        <dbReference type="ChEBI" id="CHEBI:30413"/>
    </cofactor>
</comment>
<evidence type="ECO:0000256" key="5">
    <source>
        <dbReference type="ARBA" id="ARBA00022723"/>
    </source>
</evidence>
<dbReference type="SUPFAM" id="SSF48264">
    <property type="entry name" value="Cytochrome P450"/>
    <property type="match status" value="1"/>
</dbReference>
<dbReference type="GO" id="GO:0005506">
    <property type="term" value="F:iron ion binding"/>
    <property type="evidence" value="ECO:0007669"/>
    <property type="project" value="InterPro"/>
</dbReference>
<keyword evidence="4 9" id="KW-0349">Heme</keyword>
<reference evidence="11" key="1">
    <citation type="submission" date="2020-09" db="EMBL/GenBank/DDBJ databases">
        <title>Comparative genome analyses of four rice-infecting Rhizoctonia solani isolates reveal extensive enrichment of homogalacturonan modification genes.</title>
        <authorList>
            <person name="Lee D.-Y."/>
            <person name="Jeon J."/>
            <person name="Kim K.-T."/>
            <person name="Cheong K."/>
            <person name="Song H."/>
            <person name="Choi G."/>
            <person name="Ko J."/>
            <person name="Opiyo S.O."/>
            <person name="Zuo S."/>
            <person name="Madhav S."/>
            <person name="Lee Y.-H."/>
            <person name="Wang G.-L."/>
        </authorList>
    </citation>
    <scope>NUCLEOTIDE SEQUENCE</scope>
    <source>
        <strain evidence="11">AG1-IA WGL</strain>
    </source>
</reference>
<dbReference type="InterPro" id="IPR002401">
    <property type="entry name" value="Cyt_P450_E_grp-I"/>
</dbReference>
<evidence type="ECO:0000256" key="10">
    <source>
        <dbReference type="RuleBase" id="RU000461"/>
    </source>
</evidence>
<dbReference type="PRINTS" id="PR00463">
    <property type="entry name" value="EP450I"/>
</dbReference>
<dbReference type="EMBL" id="JACYCD010000044">
    <property type="protein sequence ID" value="KAF8712373.1"/>
    <property type="molecule type" value="Genomic_DNA"/>
</dbReference>
<dbReference type="GO" id="GO:0016705">
    <property type="term" value="F:oxidoreductase activity, acting on paired donors, with incorporation or reduction of molecular oxygen"/>
    <property type="evidence" value="ECO:0007669"/>
    <property type="project" value="InterPro"/>
</dbReference>
<keyword evidence="6 10" id="KW-0560">Oxidoreductase</keyword>
<dbReference type="Proteomes" id="UP000602905">
    <property type="component" value="Unassembled WGS sequence"/>
</dbReference>
<evidence type="ECO:0000256" key="3">
    <source>
        <dbReference type="ARBA" id="ARBA00010617"/>
    </source>
</evidence>
<evidence type="ECO:0000256" key="9">
    <source>
        <dbReference type="PIRSR" id="PIRSR602401-1"/>
    </source>
</evidence>
<proteinExistence type="inferred from homology"/>
<organism evidence="11 12">
    <name type="scientific">Rhizoctonia solani</name>
    <dbReference type="NCBI Taxonomy" id="456999"/>
    <lineage>
        <taxon>Eukaryota</taxon>
        <taxon>Fungi</taxon>
        <taxon>Dikarya</taxon>
        <taxon>Basidiomycota</taxon>
        <taxon>Agaricomycotina</taxon>
        <taxon>Agaricomycetes</taxon>
        <taxon>Cantharellales</taxon>
        <taxon>Ceratobasidiaceae</taxon>
        <taxon>Rhizoctonia</taxon>
    </lineage>
</organism>
<sequence length="547" mass="61831">MDMLPTTPVSAAISATALWVLVRCLQMLYEGHKYGAHQYIIFSEETKWKGILPGKTNIPGVVYGNNRVFNAKYSEFLRAGKDAYMQVAVDNSRPNIYIADPQAIKSITMQKQRFTKDLEKVGEVVGMYGHNLASVEGDDWKRHRRETQRAFNEARIFASRNEKVINQVFTLQKNIRMVWSETEGVMNSLFEVWDKLNTTEVRISDVPDMTEMLALLVISAAGFGRRVNWDPADDKTPEGRKMSFSTALRTVSGNLITRLLIPNWAKDLTKTTRTITTAFSEFGSYLSEMTAARRIGKEIDGSELQEAPHAQVASDSLFNILLSASDADSEKGQKLSDRDVAGNAFLFLFAGHETTAHTLSFCLGLLALYPEVQQEVYEQIKQVIGTRDKLEYSDMNDINLVECVLWEALRLYPVVTQAPKIATEDSVISIARNGPGATENTREDFFIPKGANIWLSFTAVHYNPTHWSEPEKFRPKRFLEPYNKDAFLAFSIGPRSCLGRKFAETESIVALAMLLARYEEREARLLDPIQTITLVPARLPLVFKRRL</sequence>
<comment type="similarity">
    <text evidence="3 10">Belongs to the cytochrome P450 family.</text>
</comment>
<dbReference type="PRINTS" id="PR00385">
    <property type="entry name" value="P450"/>
</dbReference>
<accession>A0A8H7HXR9</accession>
<dbReference type="Gene3D" id="1.10.630.10">
    <property type="entry name" value="Cytochrome P450"/>
    <property type="match status" value="1"/>
</dbReference>
<protein>
    <submittedName>
        <fullName evidence="11">Cytochrome P450</fullName>
    </submittedName>
</protein>
<evidence type="ECO:0000256" key="7">
    <source>
        <dbReference type="ARBA" id="ARBA00023004"/>
    </source>
</evidence>
<dbReference type="OrthoDB" id="1470350at2759"/>
<keyword evidence="5 9" id="KW-0479">Metal-binding</keyword>
<dbReference type="PROSITE" id="PS00086">
    <property type="entry name" value="CYTOCHROME_P450"/>
    <property type="match status" value="1"/>
</dbReference>
<evidence type="ECO:0000313" key="12">
    <source>
        <dbReference type="Proteomes" id="UP000602905"/>
    </source>
</evidence>
<feature type="non-terminal residue" evidence="11">
    <location>
        <position position="547"/>
    </location>
</feature>
<gene>
    <name evidence="11" type="ORF">RHS03_01277</name>
</gene>
<evidence type="ECO:0000256" key="2">
    <source>
        <dbReference type="ARBA" id="ARBA00005179"/>
    </source>
</evidence>
<comment type="caution">
    <text evidence="11">The sequence shown here is derived from an EMBL/GenBank/DDBJ whole genome shotgun (WGS) entry which is preliminary data.</text>
</comment>
<name>A0A8H7HXR9_9AGAM</name>
<keyword evidence="8 10" id="KW-0503">Monooxygenase</keyword>
<dbReference type="PANTHER" id="PTHR24305:SF166">
    <property type="entry name" value="CYTOCHROME P450 12A4, MITOCHONDRIAL-RELATED"/>
    <property type="match status" value="1"/>
</dbReference>
<keyword evidence="7 9" id="KW-0408">Iron</keyword>